<evidence type="ECO:0000313" key="1">
    <source>
        <dbReference type="EMBL" id="KNE59596.1"/>
    </source>
</evidence>
<evidence type="ECO:0008006" key="3">
    <source>
        <dbReference type="Google" id="ProtNLM"/>
    </source>
</evidence>
<dbReference type="VEuPathDB" id="FungiDB:AMAG_18213"/>
<dbReference type="OrthoDB" id="539335at2759"/>
<dbReference type="eggNOG" id="ENOG502SWUG">
    <property type="taxonomic scope" value="Eukaryota"/>
</dbReference>
<sequence length="108" mass="12199">MSRIKERYRSSVISEGVIEEGMTSYTVNKGEKIVFCLRSRDTSSVLYDDNLLFSVAMHELAHVASVSESHSPEFQDNFGLLVGKAVERGSFVHRDQDVDYCGLHLTRI</sequence>
<protein>
    <recommendedName>
        <fullName evidence="3">WLM domain-containing protein</fullName>
    </recommendedName>
</protein>
<reference evidence="1 2" key="1">
    <citation type="submission" date="2009-11" db="EMBL/GenBank/DDBJ databases">
        <title>Annotation of Allomyces macrogynus ATCC 38327.</title>
        <authorList>
            <consortium name="The Broad Institute Genome Sequencing Platform"/>
            <person name="Russ C."/>
            <person name="Cuomo C."/>
            <person name="Burger G."/>
            <person name="Gray M.W."/>
            <person name="Holland P.W.H."/>
            <person name="King N."/>
            <person name="Lang F.B.F."/>
            <person name="Roger A.J."/>
            <person name="Ruiz-Trillo I."/>
            <person name="Young S.K."/>
            <person name="Zeng Q."/>
            <person name="Gargeya S."/>
            <person name="Fitzgerald M."/>
            <person name="Haas B."/>
            <person name="Abouelleil A."/>
            <person name="Alvarado L."/>
            <person name="Arachchi H.M."/>
            <person name="Berlin A."/>
            <person name="Chapman S.B."/>
            <person name="Gearin G."/>
            <person name="Goldberg J."/>
            <person name="Griggs A."/>
            <person name="Gujja S."/>
            <person name="Hansen M."/>
            <person name="Heiman D."/>
            <person name="Howarth C."/>
            <person name="Larimer J."/>
            <person name="Lui A."/>
            <person name="MacDonald P.J.P."/>
            <person name="McCowen C."/>
            <person name="Montmayeur A."/>
            <person name="Murphy C."/>
            <person name="Neiman D."/>
            <person name="Pearson M."/>
            <person name="Priest M."/>
            <person name="Roberts A."/>
            <person name="Saif S."/>
            <person name="Shea T."/>
            <person name="Sisk P."/>
            <person name="Stolte C."/>
            <person name="Sykes S."/>
            <person name="Wortman J."/>
            <person name="Nusbaum C."/>
            <person name="Birren B."/>
        </authorList>
    </citation>
    <scope>NUCLEOTIDE SEQUENCE [LARGE SCALE GENOMIC DNA]</scope>
    <source>
        <strain evidence="1 2">ATCC 38327</strain>
    </source>
</reference>
<dbReference type="AlphaFoldDB" id="A0A0L0SAS6"/>
<gene>
    <name evidence="1" type="ORF">AMAG_18213</name>
</gene>
<organism evidence="1 2">
    <name type="scientific">Allomyces macrogynus (strain ATCC 38327)</name>
    <name type="common">Allomyces javanicus var. macrogynus</name>
    <dbReference type="NCBI Taxonomy" id="578462"/>
    <lineage>
        <taxon>Eukaryota</taxon>
        <taxon>Fungi</taxon>
        <taxon>Fungi incertae sedis</taxon>
        <taxon>Blastocladiomycota</taxon>
        <taxon>Blastocladiomycetes</taxon>
        <taxon>Blastocladiales</taxon>
        <taxon>Blastocladiaceae</taxon>
        <taxon>Allomyces</taxon>
    </lineage>
</organism>
<evidence type="ECO:0000313" key="2">
    <source>
        <dbReference type="Proteomes" id="UP000054350"/>
    </source>
</evidence>
<keyword evidence="2" id="KW-1185">Reference proteome</keyword>
<proteinExistence type="predicted"/>
<dbReference type="Proteomes" id="UP000054350">
    <property type="component" value="Unassembled WGS sequence"/>
</dbReference>
<dbReference type="EMBL" id="GG745334">
    <property type="protein sequence ID" value="KNE59596.1"/>
    <property type="molecule type" value="Genomic_DNA"/>
</dbReference>
<name>A0A0L0SAS6_ALLM3</name>
<accession>A0A0L0SAS6</accession>
<reference evidence="2" key="2">
    <citation type="submission" date="2009-11" db="EMBL/GenBank/DDBJ databases">
        <title>The Genome Sequence of Allomyces macrogynus strain ATCC 38327.</title>
        <authorList>
            <consortium name="The Broad Institute Genome Sequencing Platform"/>
            <person name="Russ C."/>
            <person name="Cuomo C."/>
            <person name="Shea T."/>
            <person name="Young S.K."/>
            <person name="Zeng Q."/>
            <person name="Koehrsen M."/>
            <person name="Haas B."/>
            <person name="Borodovsky M."/>
            <person name="Guigo R."/>
            <person name="Alvarado L."/>
            <person name="Berlin A."/>
            <person name="Borenstein D."/>
            <person name="Chen Z."/>
            <person name="Engels R."/>
            <person name="Freedman E."/>
            <person name="Gellesch M."/>
            <person name="Goldberg J."/>
            <person name="Griggs A."/>
            <person name="Gujja S."/>
            <person name="Heiman D."/>
            <person name="Hepburn T."/>
            <person name="Howarth C."/>
            <person name="Jen D."/>
            <person name="Larson L."/>
            <person name="Lewis B."/>
            <person name="Mehta T."/>
            <person name="Park D."/>
            <person name="Pearson M."/>
            <person name="Roberts A."/>
            <person name="Saif S."/>
            <person name="Shenoy N."/>
            <person name="Sisk P."/>
            <person name="Stolte C."/>
            <person name="Sykes S."/>
            <person name="Walk T."/>
            <person name="White J."/>
            <person name="Yandava C."/>
            <person name="Burger G."/>
            <person name="Gray M.W."/>
            <person name="Holland P.W.H."/>
            <person name="King N."/>
            <person name="Lang F.B.F."/>
            <person name="Roger A.J."/>
            <person name="Ruiz-Trillo I."/>
            <person name="Lander E."/>
            <person name="Nusbaum C."/>
        </authorList>
    </citation>
    <scope>NUCLEOTIDE SEQUENCE [LARGE SCALE GENOMIC DNA]</scope>
    <source>
        <strain evidence="2">ATCC 38327</strain>
    </source>
</reference>